<comment type="caution">
    <text evidence="2">The sequence shown here is derived from an EMBL/GenBank/DDBJ whole genome shotgun (WGS) entry which is preliminary data.</text>
</comment>
<organism evidence="2 3">
    <name type="scientific">Anthropogastromicrobium aceti</name>
    <dbReference type="NCBI Taxonomy" id="2981768"/>
    <lineage>
        <taxon>Bacteria</taxon>
        <taxon>Bacillati</taxon>
        <taxon>Bacillota</taxon>
        <taxon>Clostridia</taxon>
        <taxon>Lachnospirales</taxon>
        <taxon>Lachnospiraceae</taxon>
        <taxon>Anthropogastromicrobium</taxon>
    </lineage>
</organism>
<keyword evidence="3" id="KW-1185">Reference proteome</keyword>
<evidence type="ECO:0000256" key="1">
    <source>
        <dbReference type="SAM" id="MobiDB-lite"/>
    </source>
</evidence>
<feature type="compositionally biased region" description="Basic and acidic residues" evidence="1">
    <location>
        <begin position="43"/>
        <end position="84"/>
    </location>
</feature>
<proteinExistence type="predicted"/>
<dbReference type="InterPro" id="IPR037250">
    <property type="entry name" value="NEAT_dom_sf"/>
</dbReference>
<dbReference type="AlphaFoldDB" id="A0AAE3E663"/>
<dbReference type="PROSITE" id="PS51257">
    <property type="entry name" value="PROKAR_LIPOPROTEIN"/>
    <property type="match status" value="1"/>
</dbReference>
<dbReference type="Gene3D" id="2.60.40.1850">
    <property type="match status" value="1"/>
</dbReference>
<dbReference type="EMBL" id="JAJEQN010000039">
    <property type="protein sequence ID" value="MCC2222545.1"/>
    <property type="molecule type" value="Genomic_DNA"/>
</dbReference>
<dbReference type="Proteomes" id="UP001198200">
    <property type="component" value="Unassembled WGS sequence"/>
</dbReference>
<name>A0AAE3E663_9FIRM</name>
<reference evidence="2 3" key="1">
    <citation type="submission" date="2021-10" db="EMBL/GenBank/DDBJ databases">
        <title>Anaerobic single-cell dispensing facilitates the cultivation of human gut bacteria.</title>
        <authorList>
            <person name="Afrizal A."/>
        </authorList>
    </citation>
    <scope>NUCLEOTIDE SEQUENCE [LARGE SCALE GENOMIC DNA]</scope>
    <source>
        <strain evidence="2 3">CLA-AA-H224</strain>
    </source>
</reference>
<evidence type="ECO:0000313" key="2">
    <source>
        <dbReference type="EMBL" id="MCC2222545.1"/>
    </source>
</evidence>
<dbReference type="RefSeq" id="WP_308732218.1">
    <property type="nucleotide sequence ID" value="NZ_JAJEQN010000039.1"/>
</dbReference>
<sequence>MRRKNIAVVGMLLVTCLSSVGCGQKKDKQESLAATKTSAFETASEKQTEEKTEKETIKETSKENVKETETETEKETESKTEADTKTAVSESDELADGVYTADFNTDSSMFHVNEACDGKGTLTVKDGEMTIHVSLTSKKILNLYYGLAADAAKEGAQLLDPTTDSVTYSDGMTEEVYGFDIPVPALDEEFDVALIGTKGTWYDHKVSVSNPEPKEDDAKSAVDLEDGSYTAEVTLEGGSGRASIESPATLTVKDGKVTASIVWSSPNYDYMIVDGKKLFPVNTEGNSVFEITVASFDTELDVIADTVAMSKPHEIEYTLAFDSSTIKTAE</sequence>
<feature type="region of interest" description="Disordered" evidence="1">
    <location>
        <begin position="27"/>
        <end position="91"/>
    </location>
</feature>
<accession>A0AAE3E663</accession>
<gene>
    <name evidence="2" type="ORF">LKD48_13050</name>
</gene>
<protein>
    <submittedName>
        <fullName evidence="2">Iron transporter</fullName>
    </submittedName>
</protein>
<evidence type="ECO:0000313" key="3">
    <source>
        <dbReference type="Proteomes" id="UP001198200"/>
    </source>
</evidence>